<evidence type="ECO:0000313" key="2">
    <source>
        <dbReference type="EMBL" id="CAI2383779.1"/>
    </source>
</evidence>
<feature type="region of interest" description="Disordered" evidence="1">
    <location>
        <begin position="211"/>
        <end position="254"/>
    </location>
</feature>
<gene>
    <name evidence="2" type="ORF">ECRASSUSDP1_LOCUS25291</name>
</gene>
<evidence type="ECO:0000256" key="1">
    <source>
        <dbReference type="SAM" id="MobiDB-lite"/>
    </source>
</evidence>
<dbReference type="AlphaFoldDB" id="A0AAD2D765"/>
<reference evidence="2" key="1">
    <citation type="submission" date="2023-07" db="EMBL/GenBank/DDBJ databases">
        <authorList>
            <consortium name="AG Swart"/>
            <person name="Singh M."/>
            <person name="Singh A."/>
            <person name="Seah K."/>
            <person name="Emmerich C."/>
        </authorList>
    </citation>
    <scope>NUCLEOTIDE SEQUENCE</scope>
    <source>
        <strain evidence="2">DP1</strain>
    </source>
</reference>
<keyword evidence="3" id="KW-1185">Reference proteome</keyword>
<accession>A0AAD2D765</accession>
<feature type="region of interest" description="Disordered" evidence="1">
    <location>
        <begin position="167"/>
        <end position="190"/>
    </location>
</feature>
<feature type="region of interest" description="Disordered" evidence="1">
    <location>
        <begin position="280"/>
        <end position="334"/>
    </location>
</feature>
<sequence length="417" mass="47677">MESLNSYQEQPLSPDTSLKESVSAQELESSQNLLTYHYHITPFVYYLIKKFGLKPLLVKSQQKETNKFQNEEEDKAHEEEKCKKCKKLKGPFRKIKSGFIRPTKSCPNLAPYCEECEDTTDTKNAYNEKDLLEDKQSYLEEEKRIRKENSINDLKNFNDLQKDLNLEDTSQGKDLRQTEQRSNSQYAQNKIRNFESTRKDIFESMNSQKGFGTSFIQDSRKPKKNTTLQKEISLEEGLSPKTSPPNPLTNNDAQEPICDWCGQCHSGGARKEVEWEVIDPDSQKPNIFKNGEDCSQQKKDLTDDTYYYSRSSASPSELSEELDDSCANKRSDSSFENVDSLVKGQIFNDDFNCSDNSSSQESKNSLKKEISETPEPKPAQDENETLGSTLLSGTLTNEEDDHSLLLNLSTTESKRNN</sequence>
<feature type="region of interest" description="Disordered" evidence="1">
    <location>
        <begin position="352"/>
        <end position="417"/>
    </location>
</feature>
<feature type="compositionally biased region" description="Low complexity" evidence="1">
    <location>
        <begin position="306"/>
        <end position="317"/>
    </location>
</feature>
<evidence type="ECO:0000313" key="3">
    <source>
        <dbReference type="Proteomes" id="UP001295684"/>
    </source>
</evidence>
<feature type="compositionally biased region" description="Basic and acidic residues" evidence="1">
    <location>
        <begin position="167"/>
        <end position="179"/>
    </location>
</feature>
<organism evidence="2 3">
    <name type="scientific">Euplotes crassus</name>
    <dbReference type="NCBI Taxonomy" id="5936"/>
    <lineage>
        <taxon>Eukaryota</taxon>
        <taxon>Sar</taxon>
        <taxon>Alveolata</taxon>
        <taxon>Ciliophora</taxon>
        <taxon>Intramacronucleata</taxon>
        <taxon>Spirotrichea</taxon>
        <taxon>Hypotrichia</taxon>
        <taxon>Euplotida</taxon>
        <taxon>Euplotidae</taxon>
        <taxon>Moneuplotes</taxon>
    </lineage>
</organism>
<feature type="compositionally biased region" description="Low complexity" evidence="1">
    <location>
        <begin position="385"/>
        <end position="396"/>
    </location>
</feature>
<feature type="compositionally biased region" description="Basic and acidic residues" evidence="1">
    <location>
        <begin position="290"/>
        <end position="302"/>
    </location>
</feature>
<feature type="compositionally biased region" description="Basic and acidic residues" evidence="1">
    <location>
        <begin position="364"/>
        <end position="380"/>
    </location>
</feature>
<dbReference type="EMBL" id="CAMPGE010026081">
    <property type="protein sequence ID" value="CAI2383779.1"/>
    <property type="molecule type" value="Genomic_DNA"/>
</dbReference>
<feature type="region of interest" description="Disordered" evidence="1">
    <location>
        <begin position="1"/>
        <end position="20"/>
    </location>
</feature>
<comment type="caution">
    <text evidence="2">The sequence shown here is derived from an EMBL/GenBank/DDBJ whole genome shotgun (WGS) entry which is preliminary data.</text>
</comment>
<name>A0AAD2D765_EUPCR</name>
<feature type="compositionally biased region" description="Low complexity" evidence="1">
    <location>
        <begin position="352"/>
        <end position="363"/>
    </location>
</feature>
<dbReference type="Proteomes" id="UP001295684">
    <property type="component" value="Unassembled WGS sequence"/>
</dbReference>
<proteinExistence type="predicted"/>
<protein>
    <submittedName>
        <fullName evidence="2">Uncharacterized protein</fullName>
    </submittedName>
</protein>
<feature type="compositionally biased region" description="Polar residues" evidence="1">
    <location>
        <begin position="180"/>
        <end position="190"/>
    </location>
</feature>